<protein>
    <submittedName>
        <fullName evidence="2">Uncharacterized protein</fullName>
    </submittedName>
</protein>
<dbReference type="EMBL" id="JH650968">
    <property type="protein sequence ID" value="EXA52178.1"/>
    <property type="molecule type" value="Genomic_DNA"/>
</dbReference>
<name>W9Q3Y0_FUSOX</name>
<organism evidence="2">
    <name type="scientific">Fusarium oxysporum f. sp. pisi HDV247</name>
    <dbReference type="NCBI Taxonomy" id="1080344"/>
    <lineage>
        <taxon>Eukaryota</taxon>
        <taxon>Fungi</taxon>
        <taxon>Dikarya</taxon>
        <taxon>Ascomycota</taxon>
        <taxon>Pezizomycotina</taxon>
        <taxon>Sordariomycetes</taxon>
        <taxon>Hypocreomycetidae</taxon>
        <taxon>Hypocreales</taxon>
        <taxon>Nectriaceae</taxon>
        <taxon>Fusarium</taxon>
        <taxon>Fusarium oxysporum species complex</taxon>
    </lineage>
</organism>
<proteinExistence type="predicted"/>
<evidence type="ECO:0000313" key="2">
    <source>
        <dbReference type="EMBL" id="EXA52178.1"/>
    </source>
</evidence>
<sequence>MGTRVIQASEQTVRNHRGSHSAHVQSSDPQVLGRHVAASLCCTSHHSQSATGWLKTSGLASHRSIGRSRVPDIRLLILKSPSFASIINQAGIQITKPKRIVEIASLLNNPLAQSFKSLEIESQIHCEQSVGPKRSWIRCRLAGSAATGVMGMGV</sequence>
<reference evidence="2" key="2">
    <citation type="submission" date="2012-05" db="EMBL/GenBank/DDBJ databases">
        <title>Annotation of the Genome Sequence of Fusarium oxysporum HDV247.</title>
        <authorList>
            <consortium name="The Broad Institute Genomics Platform"/>
            <person name="Ma L.-J."/>
            <person name="Corby-Kistler H."/>
            <person name="Broz K."/>
            <person name="Gale L.R."/>
            <person name="Jonkers W."/>
            <person name="O'Donnell K."/>
            <person name="Ploetz R."/>
            <person name="Steinberg C."/>
            <person name="Schwartz D.C."/>
            <person name="VanEtten H."/>
            <person name="Zhou S."/>
            <person name="Young S.K."/>
            <person name="Zeng Q."/>
            <person name="Gargeya S."/>
            <person name="Fitzgerald M."/>
            <person name="Abouelleil A."/>
            <person name="Alvarado L."/>
            <person name="Chapman S.B."/>
            <person name="Gainer-Dewar J."/>
            <person name="Goldberg J."/>
            <person name="Griggs A."/>
            <person name="Gujja S."/>
            <person name="Hansen M."/>
            <person name="Howarth C."/>
            <person name="Imamovic A."/>
            <person name="Ireland A."/>
            <person name="Larimer J."/>
            <person name="McCowan C."/>
            <person name="Murphy C."/>
            <person name="Pearson M."/>
            <person name="Poon T.W."/>
            <person name="Priest M."/>
            <person name="Roberts A."/>
            <person name="Saif S."/>
            <person name="Shea T."/>
            <person name="Sykes S."/>
            <person name="Wortman J."/>
            <person name="Nusbaum C."/>
            <person name="Birren B."/>
        </authorList>
    </citation>
    <scope>NUCLEOTIDE SEQUENCE</scope>
    <source>
        <strain evidence="2">HDV247</strain>
    </source>
</reference>
<feature type="compositionally biased region" description="Polar residues" evidence="1">
    <location>
        <begin position="1"/>
        <end position="12"/>
    </location>
</feature>
<feature type="region of interest" description="Disordered" evidence="1">
    <location>
        <begin position="1"/>
        <end position="28"/>
    </location>
</feature>
<accession>W9Q3Y0</accession>
<gene>
    <name evidence="2" type="ORF">FOVG_00579</name>
</gene>
<dbReference type="Proteomes" id="UP000030751">
    <property type="component" value="Unassembled WGS sequence"/>
</dbReference>
<dbReference type="HOGENOM" id="CLU_158097_0_0_1"/>
<reference evidence="2" key="1">
    <citation type="submission" date="2011-10" db="EMBL/GenBank/DDBJ databases">
        <title>The Genome Sequence of Fusarium oxysporum HDV247.</title>
        <authorList>
            <consortium name="The Broad Institute Genome Sequencing Platform"/>
            <person name="Ma L.-J."/>
            <person name="Gale L.R."/>
            <person name="Schwartz D.C."/>
            <person name="Zhou S."/>
            <person name="Corby-Kistler H."/>
            <person name="Young S.K."/>
            <person name="Zeng Q."/>
            <person name="Gargeya S."/>
            <person name="Fitzgerald M."/>
            <person name="Haas B."/>
            <person name="Abouelleil A."/>
            <person name="Alvarado L."/>
            <person name="Arachchi H.M."/>
            <person name="Berlin A."/>
            <person name="Brown A."/>
            <person name="Chapman S.B."/>
            <person name="Chen Z."/>
            <person name="Dunbar C."/>
            <person name="Freedman E."/>
            <person name="Gearin G."/>
            <person name="Goldberg J."/>
            <person name="Griggs A."/>
            <person name="Gujja S."/>
            <person name="Heiman D."/>
            <person name="Howarth C."/>
            <person name="Larson L."/>
            <person name="Lui A."/>
            <person name="MacDonald P.J.P."/>
            <person name="Montmayeur A."/>
            <person name="Murphy C."/>
            <person name="Neiman D."/>
            <person name="Pearson M."/>
            <person name="Priest M."/>
            <person name="Roberts A."/>
            <person name="Saif S."/>
            <person name="Shea T."/>
            <person name="Shenoy N."/>
            <person name="Sisk P."/>
            <person name="Stolte C."/>
            <person name="Sykes S."/>
            <person name="Wortman J."/>
            <person name="Nusbaum C."/>
            <person name="Birren B."/>
        </authorList>
    </citation>
    <scope>NUCLEOTIDE SEQUENCE [LARGE SCALE GENOMIC DNA]</scope>
    <source>
        <strain evidence="2">HDV247</strain>
    </source>
</reference>
<evidence type="ECO:0000256" key="1">
    <source>
        <dbReference type="SAM" id="MobiDB-lite"/>
    </source>
</evidence>
<dbReference type="AlphaFoldDB" id="W9Q3Y0"/>